<keyword evidence="3" id="KW-1185">Reference proteome</keyword>
<dbReference type="OrthoDB" id="9956743at2"/>
<organism evidence="2 3">
    <name type="scientific">Jiella endophytica</name>
    <dbReference type="NCBI Taxonomy" id="2558362"/>
    <lineage>
        <taxon>Bacteria</taxon>
        <taxon>Pseudomonadati</taxon>
        <taxon>Pseudomonadota</taxon>
        <taxon>Alphaproteobacteria</taxon>
        <taxon>Hyphomicrobiales</taxon>
        <taxon>Aurantimonadaceae</taxon>
        <taxon>Jiella</taxon>
    </lineage>
</organism>
<sequence>MRIDEDKDLAEQVEGALRALGIAATRKAADQSPGITGAVSDLRKSAMRPEVRAERNFHGED</sequence>
<accession>A0A4Y8R8T6</accession>
<evidence type="ECO:0000256" key="1">
    <source>
        <dbReference type="SAM" id="MobiDB-lite"/>
    </source>
</evidence>
<gene>
    <name evidence="2" type="ORF">E3C22_22280</name>
</gene>
<evidence type="ECO:0000313" key="2">
    <source>
        <dbReference type="EMBL" id="TFF18033.1"/>
    </source>
</evidence>
<dbReference type="RefSeq" id="WP_134764094.1">
    <property type="nucleotide sequence ID" value="NZ_SOZD01000011.1"/>
</dbReference>
<dbReference type="Proteomes" id="UP000298179">
    <property type="component" value="Unassembled WGS sequence"/>
</dbReference>
<comment type="caution">
    <text evidence="2">The sequence shown here is derived from an EMBL/GenBank/DDBJ whole genome shotgun (WGS) entry which is preliminary data.</text>
</comment>
<dbReference type="EMBL" id="SOZD01000011">
    <property type="protein sequence ID" value="TFF18033.1"/>
    <property type="molecule type" value="Genomic_DNA"/>
</dbReference>
<reference evidence="2 3" key="1">
    <citation type="submission" date="2019-03" db="EMBL/GenBank/DDBJ databases">
        <title>Jiella endophytica sp. nov., a novel endophytic bacterium isolated from root of Ficus microcarpa Linn. f.</title>
        <authorList>
            <person name="Tuo L."/>
        </authorList>
    </citation>
    <scope>NUCLEOTIDE SEQUENCE [LARGE SCALE GENOMIC DNA]</scope>
    <source>
        <strain evidence="2 3">CBS5Q-3</strain>
    </source>
</reference>
<feature type="compositionally biased region" description="Basic and acidic residues" evidence="1">
    <location>
        <begin position="41"/>
        <end position="61"/>
    </location>
</feature>
<protein>
    <submittedName>
        <fullName evidence="2">Uncharacterized protein</fullName>
    </submittedName>
</protein>
<dbReference type="AlphaFoldDB" id="A0A4Y8R8T6"/>
<proteinExistence type="predicted"/>
<feature type="region of interest" description="Disordered" evidence="1">
    <location>
        <begin position="25"/>
        <end position="61"/>
    </location>
</feature>
<evidence type="ECO:0000313" key="3">
    <source>
        <dbReference type="Proteomes" id="UP000298179"/>
    </source>
</evidence>
<name>A0A4Y8R8T6_9HYPH</name>